<keyword evidence="1" id="KW-1133">Transmembrane helix</keyword>
<dbReference type="Proteomes" id="UP000247823">
    <property type="component" value="Unassembled WGS sequence"/>
</dbReference>
<evidence type="ECO:0000256" key="1">
    <source>
        <dbReference type="SAM" id="Phobius"/>
    </source>
</evidence>
<reference evidence="3" key="2">
    <citation type="submission" date="2018-06" db="EMBL/GenBank/DDBJ databases">
        <title>Serratia marcescens genome sequencing and assembly.</title>
        <authorList>
            <person name="Martins R.C."/>
            <person name="Perdigao-Neto L.V."/>
            <person name="Costa S.F."/>
            <person name="Levin A.S.S."/>
        </authorList>
    </citation>
    <scope>NUCLEOTIDE SEQUENCE [LARGE SCALE GENOMIC DNA]</scope>
    <source>
        <strain evidence="3">1283</strain>
    </source>
</reference>
<evidence type="ECO:0000313" key="2">
    <source>
        <dbReference type="EMBL" id="PYA53867.1"/>
    </source>
</evidence>
<keyword evidence="3" id="KW-1185">Reference proteome</keyword>
<accession>A0ABX5N7R1</accession>
<dbReference type="EMBL" id="QJQB01000660">
    <property type="protein sequence ID" value="PYA53867.1"/>
    <property type="molecule type" value="Genomic_DNA"/>
</dbReference>
<name>A0ABX5N7R1_SERMA</name>
<reference evidence="2 3" key="1">
    <citation type="submission" date="2018-06" db="EMBL/GenBank/DDBJ databases">
        <title>Serratia marcescens genome sequencing and assembly.</title>
        <authorList>
            <person name="Martins R.C.R."/>
            <person name="Perdigao-Neto L.V."/>
            <person name="Costa S.F."/>
            <person name="Levin A.S.S."/>
        </authorList>
    </citation>
    <scope>NUCLEOTIDE SEQUENCE [LARGE SCALE GENOMIC DNA]</scope>
    <source>
        <strain evidence="2 3">1283</strain>
    </source>
</reference>
<sequence>PLIVFEILAGLAYTFLLRQTWPPLLTLAGIVCLIAGVVYAMRIKPQPVVVALEDKQG</sequence>
<protein>
    <submittedName>
        <fullName evidence="2">EamA family transporter</fullName>
    </submittedName>
</protein>
<keyword evidence="1" id="KW-0472">Membrane</keyword>
<feature type="transmembrane region" description="Helical" evidence="1">
    <location>
        <begin position="20"/>
        <end position="41"/>
    </location>
</feature>
<gene>
    <name evidence="2" type="ORF">DMW51_29205</name>
</gene>
<organism evidence="2 3">
    <name type="scientific">Serratia marcescens</name>
    <dbReference type="NCBI Taxonomy" id="615"/>
    <lineage>
        <taxon>Bacteria</taxon>
        <taxon>Pseudomonadati</taxon>
        <taxon>Pseudomonadota</taxon>
        <taxon>Gammaproteobacteria</taxon>
        <taxon>Enterobacterales</taxon>
        <taxon>Yersiniaceae</taxon>
        <taxon>Serratia</taxon>
    </lineage>
</organism>
<proteinExistence type="predicted"/>
<keyword evidence="1" id="KW-0812">Transmembrane</keyword>
<comment type="caution">
    <text evidence="2">The sequence shown here is derived from an EMBL/GenBank/DDBJ whole genome shotgun (WGS) entry which is preliminary data.</text>
</comment>
<evidence type="ECO:0000313" key="3">
    <source>
        <dbReference type="Proteomes" id="UP000247823"/>
    </source>
</evidence>
<feature type="non-terminal residue" evidence="2">
    <location>
        <position position="1"/>
    </location>
</feature>